<dbReference type="AlphaFoldDB" id="A0A9P4MKD8"/>
<evidence type="ECO:0000256" key="1">
    <source>
        <dbReference type="ARBA" id="ARBA00022801"/>
    </source>
</evidence>
<dbReference type="Pfam" id="PF00561">
    <property type="entry name" value="Abhydrolase_1"/>
    <property type="match status" value="1"/>
</dbReference>
<proteinExistence type="inferred from homology"/>
<sequence>MSPKKKLSPTDAKALTKTAVLNGTKYSYILSQPDNGHFKATIFLVHGWPDCSFGWRYQIPLLTSLGLRVVVPDMTGYGGTDAPKVPPHDIHLYGFKKAADDFAALARLLEAPKIILGGHDWGGMVVYRVAQWYPELISHIFTVCTPYAKPSDVFYPTEALVKGPYPQFGYQLQLGGPDVESSIQTKDDIEQFLHGIYAGKVPAGKVFMTPEKGVDLSLIGSVQKSPLLEDEEMQYIVEKYSRNGMHGPLNWYRTREANFKDERKLTHRKMDHPVLFILANKDNILTREYAAGMERDVPNLTRREVTAGHWALWQASDEVNQHVQEWLEMVVFGGRSAL</sequence>
<dbReference type="Proteomes" id="UP000799439">
    <property type="component" value="Unassembled WGS sequence"/>
</dbReference>
<evidence type="ECO:0000313" key="4">
    <source>
        <dbReference type="EMBL" id="KAF2150701.1"/>
    </source>
</evidence>
<dbReference type="SUPFAM" id="SSF53474">
    <property type="entry name" value="alpha/beta-Hydrolases"/>
    <property type="match status" value="1"/>
</dbReference>
<dbReference type="PRINTS" id="PR00111">
    <property type="entry name" value="ABHYDROLASE"/>
</dbReference>
<reference evidence="4" key="1">
    <citation type="journal article" date="2020" name="Stud. Mycol.">
        <title>101 Dothideomycetes genomes: a test case for predicting lifestyles and emergence of pathogens.</title>
        <authorList>
            <person name="Haridas S."/>
            <person name="Albert R."/>
            <person name="Binder M."/>
            <person name="Bloem J."/>
            <person name="Labutti K."/>
            <person name="Salamov A."/>
            <person name="Andreopoulos B."/>
            <person name="Baker S."/>
            <person name="Barry K."/>
            <person name="Bills G."/>
            <person name="Bluhm B."/>
            <person name="Cannon C."/>
            <person name="Castanera R."/>
            <person name="Culley D."/>
            <person name="Daum C."/>
            <person name="Ezra D."/>
            <person name="Gonzalez J."/>
            <person name="Henrissat B."/>
            <person name="Kuo A."/>
            <person name="Liang C."/>
            <person name="Lipzen A."/>
            <person name="Lutzoni F."/>
            <person name="Magnuson J."/>
            <person name="Mondo S."/>
            <person name="Nolan M."/>
            <person name="Ohm R."/>
            <person name="Pangilinan J."/>
            <person name="Park H.-J."/>
            <person name="Ramirez L."/>
            <person name="Alfaro M."/>
            <person name="Sun H."/>
            <person name="Tritt A."/>
            <person name="Yoshinaga Y."/>
            <person name="Zwiers L.-H."/>
            <person name="Turgeon B."/>
            <person name="Goodwin S."/>
            <person name="Spatafora J."/>
            <person name="Crous P."/>
            <person name="Grigoriev I."/>
        </authorList>
    </citation>
    <scope>NUCLEOTIDE SEQUENCE</scope>
    <source>
        <strain evidence="4">CBS 260.36</strain>
    </source>
</reference>
<dbReference type="InterPro" id="IPR000639">
    <property type="entry name" value="Epox_hydrolase-like"/>
</dbReference>
<dbReference type="InterPro" id="IPR000073">
    <property type="entry name" value="AB_hydrolase_1"/>
</dbReference>
<dbReference type="OrthoDB" id="408373at2759"/>
<dbReference type="Gene3D" id="3.40.50.1820">
    <property type="entry name" value="alpha/beta hydrolase"/>
    <property type="match status" value="1"/>
</dbReference>
<dbReference type="EMBL" id="ML996089">
    <property type="protein sequence ID" value="KAF2150701.1"/>
    <property type="molecule type" value="Genomic_DNA"/>
</dbReference>
<dbReference type="InterPro" id="IPR029058">
    <property type="entry name" value="AB_hydrolase_fold"/>
</dbReference>
<name>A0A9P4MKD8_9PEZI</name>
<evidence type="ECO:0000256" key="2">
    <source>
        <dbReference type="ARBA" id="ARBA00038334"/>
    </source>
</evidence>
<accession>A0A9P4MKD8</accession>
<evidence type="ECO:0000313" key="5">
    <source>
        <dbReference type="Proteomes" id="UP000799439"/>
    </source>
</evidence>
<gene>
    <name evidence="4" type="ORF">K461DRAFT_259219</name>
</gene>
<organism evidence="4 5">
    <name type="scientific">Myriangium duriaei CBS 260.36</name>
    <dbReference type="NCBI Taxonomy" id="1168546"/>
    <lineage>
        <taxon>Eukaryota</taxon>
        <taxon>Fungi</taxon>
        <taxon>Dikarya</taxon>
        <taxon>Ascomycota</taxon>
        <taxon>Pezizomycotina</taxon>
        <taxon>Dothideomycetes</taxon>
        <taxon>Dothideomycetidae</taxon>
        <taxon>Myriangiales</taxon>
        <taxon>Myriangiaceae</taxon>
        <taxon>Myriangium</taxon>
    </lineage>
</organism>
<keyword evidence="5" id="KW-1185">Reference proteome</keyword>
<dbReference type="GO" id="GO:0016787">
    <property type="term" value="F:hydrolase activity"/>
    <property type="evidence" value="ECO:0007669"/>
    <property type="project" value="UniProtKB-KW"/>
</dbReference>
<dbReference type="PRINTS" id="PR00412">
    <property type="entry name" value="EPOXHYDRLASE"/>
</dbReference>
<dbReference type="PANTHER" id="PTHR43329">
    <property type="entry name" value="EPOXIDE HYDROLASE"/>
    <property type="match status" value="1"/>
</dbReference>
<protein>
    <submittedName>
        <fullName evidence="4">Epoxide hydrolase</fullName>
    </submittedName>
</protein>
<feature type="domain" description="AB hydrolase-1" evidence="3">
    <location>
        <begin position="41"/>
        <end position="153"/>
    </location>
</feature>
<keyword evidence="1 4" id="KW-0378">Hydrolase</keyword>
<comment type="similarity">
    <text evidence="2">Belongs to the AB hydrolase superfamily. Epoxide hydrolase family.</text>
</comment>
<evidence type="ECO:0000259" key="3">
    <source>
        <dbReference type="Pfam" id="PF00561"/>
    </source>
</evidence>
<comment type="caution">
    <text evidence="4">The sequence shown here is derived from an EMBL/GenBank/DDBJ whole genome shotgun (WGS) entry which is preliminary data.</text>
</comment>